<proteinExistence type="predicted"/>
<dbReference type="InterPro" id="IPR000727">
    <property type="entry name" value="T_SNARE_dom"/>
</dbReference>
<dbReference type="Proteomes" id="UP001231189">
    <property type="component" value="Unassembled WGS sequence"/>
</dbReference>
<sequence>MMTRFRQFVQEHEVKDLYLHGRRFTWSSEREVPTLTRAITSVDWDLMHPDSILQALSSSVSDHAPIHLSLSAASKPKKRFKFEAFWLNLEGFEAALREAWVCDPSIVDPFRCLDALFRNAAEYFEAWGEKKVGNIKLKIVMSNTLILKFDVAQESRMLTHAEAWLRRTLKHAVLGLSSLERTIARQRSRIRWLQEGDANTKLFHVVANGRRTKNYIASVRVGEETVTTHERKNVVFTEAYDMLIGSIHNREHTINLEALNIPDRPERLGHHVHGGGEIKKRMEKDVNEVTKVAQLGKSKLQKLNKDVLDTLQEIQERHNTVKEIETKLLELLQIYRDLSILVEAQGKRQDNVEEHGT</sequence>
<dbReference type="PROSITE" id="PS50192">
    <property type="entry name" value="T_SNARE"/>
    <property type="match status" value="1"/>
</dbReference>
<organism evidence="3 4">
    <name type="scientific">Lolium multiflorum</name>
    <name type="common">Italian ryegrass</name>
    <name type="synonym">Lolium perenne subsp. multiflorum</name>
    <dbReference type="NCBI Taxonomy" id="4521"/>
    <lineage>
        <taxon>Eukaryota</taxon>
        <taxon>Viridiplantae</taxon>
        <taxon>Streptophyta</taxon>
        <taxon>Embryophyta</taxon>
        <taxon>Tracheophyta</taxon>
        <taxon>Spermatophyta</taxon>
        <taxon>Magnoliopsida</taxon>
        <taxon>Liliopsida</taxon>
        <taxon>Poales</taxon>
        <taxon>Poaceae</taxon>
        <taxon>BOP clade</taxon>
        <taxon>Pooideae</taxon>
        <taxon>Poodae</taxon>
        <taxon>Poeae</taxon>
        <taxon>Poeae Chloroplast Group 2 (Poeae type)</taxon>
        <taxon>Loliodinae</taxon>
        <taxon>Loliinae</taxon>
        <taxon>Lolium</taxon>
    </lineage>
</organism>
<evidence type="ECO:0000259" key="2">
    <source>
        <dbReference type="PROSITE" id="PS50192"/>
    </source>
</evidence>
<dbReference type="EMBL" id="JAUUTY010000005">
    <property type="protein sequence ID" value="KAK1627690.1"/>
    <property type="molecule type" value="Genomic_DNA"/>
</dbReference>
<reference evidence="3" key="1">
    <citation type="submission" date="2023-07" db="EMBL/GenBank/DDBJ databases">
        <title>A chromosome-level genome assembly of Lolium multiflorum.</title>
        <authorList>
            <person name="Chen Y."/>
            <person name="Copetti D."/>
            <person name="Kolliker R."/>
            <person name="Studer B."/>
        </authorList>
    </citation>
    <scope>NUCLEOTIDE SEQUENCE</scope>
    <source>
        <strain evidence="3">02402/16</strain>
        <tissue evidence="3">Leaf</tissue>
    </source>
</reference>
<evidence type="ECO:0000313" key="4">
    <source>
        <dbReference type="Proteomes" id="UP001231189"/>
    </source>
</evidence>
<name>A0AAD8VXH1_LOLMU</name>
<protein>
    <recommendedName>
        <fullName evidence="2">t-SNARE coiled-coil homology domain-containing protein</fullName>
    </recommendedName>
</protein>
<comment type="caution">
    <text evidence="3">The sequence shown here is derived from an EMBL/GenBank/DDBJ whole genome shotgun (WGS) entry which is preliminary data.</text>
</comment>
<gene>
    <name evidence="3" type="ORF">QYE76_002005</name>
</gene>
<keyword evidence="4" id="KW-1185">Reference proteome</keyword>
<dbReference type="Gene3D" id="1.20.5.110">
    <property type="match status" value="1"/>
</dbReference>
<dbReference type="PANTHER" id="PTHR33710:SF48">
    <property type="entry name" value="OS02G0307075 PROTEIN"/>
    <property type="match status" value="1"/>
</dbReference>
<keyword evidence="1" id="KW-0813">Transport</keyword>
<accession>A0AAD8VXH1</accession>
<evidence type="ECO:0000256" key="1">
    <source>
        <dbReference type="ARBA" id="ARBA00022927"/>
    </source>
</evidence>
<feature type="domain" description="T-SNARE coiled-coil homology" evidence="2">
    <location>
        <begin position="311"/>
        <end position="357"/>
    </location>
</feature>
<dbReference type="SUPFAM" id="SSF58038">
    <property type="entry name" value="SNARE fusion complex"/>
    <property type="match status" value="1"/>
</dbReference>
<keyword evidence="1" id="KW-0653">Protein transport</keyword>
<dbReference type="AlphaFoldDB" id="A0AAD8VXH1"/>
<evidence type="ECO:0000313" key="3">
    <source>
        <dbReference type="EMBL" id="KAK1627690.1"/>
    </source>
</evidence>
<dbReference type="PANTHER" id="PTHR33710">
    <property type="entry name" value="BNAC02G09200D PROTEIN"/>
    <property type="match status" value="1"/>
</dbReference>
<dbReference type="GO" id="GO:0015031">
    <property type="term" value="P:protein transport"/>
    <property type="evidence" value="ECO:0007669"/>
    <property type="project" value="UniProtKB-KW"/>
</dbReference>